<dbReference type="EMBL" id="MFQE01000037">
    <property type="protein sequence ID" value="OGH71070.1"/>
    <property type="molecule type" value="Genomic_DNA"/>
</dbReference>
<evidence type="ECO:0000313" key="8">
    <source>
        <dbReference type="EMBL" id="OGH71070.1"/>
    </source>
</evidence>
<evidence type="ECO:0000313" key="9">
    <source>
        <dbReference type="Proteomes" id="UP000177457"/>
    </source>
</evidence>
<keyword evidence="5 7" id="KW-1133">Transmembrane helix</keyword>
<evidence type="ECO:0000256" key="5">
    <source>
        <dbReference type="ARBA" id="ARBA00022989"/>
    </source>
</evidence>
<evidence type="ECO:0000256" key="4">
    <source>
        <dbReference type="ARBA" id="ARBA00022692"/>
    </source>
</evidence>
<evidence type="ECO:0000256" key="1">
    <source>
        <dbReference type="ARBA" id="ARBA00004651"/>
    </source>
</evidence>
<comment type="similarity">
    <text evidence="2">Belongs to the DoxX family.</text>
</comment>
<dbReference type="AlphaFoldDB" id="A0A1F6MHR4"/>
<feature type="transmembrane region" description="Helical" evidence="7">
    <location>
        <begin position="42"/>
        <end position="62"/>
    </location>
</feature>
<keyword evidence="3" id="KW-1003">Cell membrane</keyword>
<protein>
    <recommendedName>
        <fullName evidence="10">DoxX family protein</fullName>
    </recommendedName>
</protein>
<evidence type="ECO:0000256" key="7">
    <source>
        <dbReference type="SAM" id="Phobius"/>
    </source>
</evidence>
<comment type="caution">
    <text evidence="8">The sequence shown here is derived from an EMBL/GenBank/DDBJ whole genome shotgun (WGS) entry which is preliminary data.</text>
</comment>
<name>A0A1F6MHR4_9BACT</name>
<dbReference type="PANTHER" id="PTHR33452">
    <property type="entry name" value="OXIDOREDUCTASE CATD-RELATED"/>
    <property type="match status" value="1"/>
</dbReference>
<dbReference type="InterPro" id="IPR051907">
    <property type="entry name" value="DoxX-like_oxidoreductase"/>
</dbReference>
<dbReference type="InterPro" id="IPR032808">
    <property type="entry name" value="DoxX"/>
</dbReference>
<dbReference type="Pfam" id="PF07681">
    <property type="entry name" value="DoxX"/>
    <property type="match status" value="1"/>
</dbReference>
<proteinExistence type="inferred from homology"/>
<feature type="transmembrane region" description="Helical" evidence="7">
    <location>
        <begin position="108"/>
        <end position="128"/>
    </location>
</feature>
<gene>
    <name evidence="8" type="ORF">A3C90_04685</name>
</gene>
<sequence>MLLPELLQYNDVGLFALRIAVAIIFIYHAMPKLQKPEAMAKGMGWSTTQVWALGLIELTGGLGLFLGIFIQLSALALAADMVGAIYYKAEKWKIGFMAHDKTGWEFDLILLAASIAILLTGGGSILQLF</sequence>
<dbReference type="GO" id="GO:0005886">
    <property type="term" value="C:plasma membrane"/>
    <property type="evidence" value="ECO:0007669"/>
    <property type="project" value="UniProtKB-SubCell"/>
</dbReference>
<comment type="subcellular location">
    <subcellularLocation>
        <location evidence="1">Cell membrane</location>
        <topology evidence="1">Multi-pass membrane protein</topology>
    </subcellularLocation>
</comment>
<dbReference type="PANTHER" id="PTHR33452:SF1">
    <property type="entry name" value="INNER MEMBRANE PROTEIN YPHA-RELATED"/>
    <property type="match status" value="1"/>
</dbReference>
<reference evidence="8 9" key="1">
    <citation type="journal article" date="2016" name="Nat. Commun.">
        <title>Thousands of microbial genomes shed light on interconnected biogeochemical processes in an aquifer system.</title>
        <authorList>
            <person name="Anantharaman K."/>
            <person name="Brown C.T."/>
            <person name="Hug L.A."/>
            <person name="Sharon I."/>
            <person name="Castelle C.J."/>
            <person name="Probst A.J."/>
            <person name="Thomas B.C."/>
            <person name="Singh A."/>
            <person name="Wilkins M.J."/>
            <person name="Karaoz U."/>
            <person name="Brodie E.L."/>
            <person name="Williams K.H."/>
            <person name="Hubbard S.S."/>
            <person name="Banfield J.F."/>
        </authorList>
    </citation>
    <scope>NUCLEOTIDE SEQUENCE [LARGE SCALE GENOMIC DNA]</scope>
</reference>
<feature type="transmembrane region" description="Helical" evidence="7">
    <location>
        <begin position="12"/>
        <end position="30"/>
    </location>
</feature>
<accession>A0A1F6MHR4</accession>
<keyword evidence="4 7" id="KW-0812">Transmembrane</keyword>
<evidence type="ECO:0000256" key="6">
    <source>
        <dbReference type="ARBA" id="ARBA00023136"/>
    </source>
</evidence>
<dbReference type="STRING" id="1798683.A3C90_04685"/>
<evidence type="ECO:0008006" key="10">
    <source>
        <dbReference type="Google" id="ProtNLM"/>
    </source>
</evidence>
<dbReference type="Proteomes" id="UP000177457">
    <property type="component" value="Unassembled WGS sequence"/>
</dbReference>
<evidence type="ECO:0000256" key="2">
    <source>
        <dbReference type="ARBA" id="ARBA00006679"/>
    </source>
</evidence>
<organism evidence="8 9">
    <name type="scientific">Candidatus Magasanikbacteria bacterium RIFCSPHIGHO2_02_FULL_51_14</name>
    <dbReference type="NCBI Taxonomy" id="1798683"/>
    <lineage>
        <taxon>Bacteria</taxon>
        <taxon>Candidatus Magasanikiibacteriota</taxon>
    </lineage>
</organism>
<evidence type="ECO:0000256" key="3">
    <source>
        <dbReference type="ARBA" id="ARBA00022475"/>
    </source>
</evidence>
<keyword evidence="6 7" id="KW-0472">Membrane</keyword>